<sequence>MEVIRGVGMIKENLKLPERLVKERFQTLFTKSAPRWYIKLRKAHGHQGWTWWKTQIINKWANDAWRFKVEIDFESSKFDVDKTNLYNGFSNRKTY</sequence>
<gene>
    <name evidence="1" type="ORF">O181_063250</name>
</gene>
<evidence type="ECO:0000313" key="1">
    <source>
        <dbReference type="EMBL" id="MBW0523535.1"/>
    </source>
</evidence>
<reference evidence="1" key="1">
    <citation type="submission" date="2021-03" db="EMBL/GenBank/DDBJ databases">
        <title>Draft genome sequence of rust myrtle Austropuccinia psidii MF-1, a brazilian biotype.</title>
        <authorList>
            <person name="Quecine M.C."/>
            <person name="Pachon D.M.R."/>
            <person name="Bonatelli M.L."/>
            <person name="Correr F.H."/>
            <person name="Franceschini L.M."/>
            <person name="Leite T.F."/>
            <person name="Margarido G.R.A."/>
            <person name="Almeida C.A."/>
            <person name="Ferrarezi J.A."/>
            <person name="Labate C.A."/>
        </authorList>
    </citation>
    <scope>NUCLEOTIDE SEQUENCE</scope>
    <source>
        <strain evidence="1">MF-1</strain>
    </source>
</reference>
<proteinExistence type="predicted"/>
<dbReference type="EMBL" id="AVOT02030367">
    <property type="protein sequence ID" value="MBW0523535.1"/>
    <property type="molecule type" value="Genomic_DNA"/>
</dbReference>
<accession>A0A9Q3EQX1</accession>
<keyword evidence="2" id="KW-1185">Reference proteome</keyword>
<dbReference type="AlphaFoldDB" id="A0A9Q3EQX1"/>
<dbReference type="Proteomes" id="UP000765509">
    <property type="component" value="Unassembled WGS sequence"/>
</dbReference>
<evidence type="ECO:0000313" key="2">
    <source>
        <dbReference type="Proteomes" id="UP000765509"/>
    </source>
</evidence>
<comment type="caution">
    <text evidence="1">The sequence shown here is derived from an EMBL/GenBank/DDBJ whole genome shotgun (WGS) entry which is preliminary data.</text>
</comment>
<name>A0A9Q3EQX1_9BASI</name>
<organism evidence="1 2">
    <name type="scientific">Austropuccinia psidii MF-1</name>
    <dbReference type="NCBI Taxonomy" id="1389203"/>
    <lineage>
        <taxon>Eukaryota</taxon>
        <taxon>Fungi</taxon>
        <taxon>Dikarya</taxon>
        <taxon>Basidiomycota</taxon>
        <taxon>Pucciniomycotina</taxon>
        <taxon>Pucciniomycetes</taxon>
        <taxon>Pucciniales</taxon>
        <taxon>Sphaerophragmiaceae</taxon>
        <taxon>Austropuccinia</taxon>
    </lineage>
</organism>
<protein>
    <submittedName>
        <fullName evidence="1">Uncharacterized protein</fullName>
    </submittedName>
</protein>